<evidence type="ECO:0000313" key="2">
    <source>
        <dbReference type="EMBL" id="GAA2943770.1"/>
    </source>
</evidence>
<keyword evidence="3" id="KW-1185">Reference proteome</keyword>
<feature type="region of interest" description="Disordered" evidence="1">
    <location>
        <begin position="17"/>
        <end position="47"/>
    </location>
</feature>
<evidence type="ECO:0000313" key="3">
    <source>
        <dbReference type="Proteomes" id="UP001501423"/>
    </source>
</evidence>
<feature type="compositionally biased region" description="Basic and acidic residues" evidence="1">
    <location>
        <begin position="17"/>
        <end position="39"/>
    </location>
</feature>
<evidence type="ECO:0000256" key="1">
    <source>
        <dbReference type="SAM" id="MobiDB-lite"/>
    </source>
</evidence>
<proteinExistence type="predicted"/>
<accession>A0ABP6JU89</accession>
<dbReference type="EMBL" id="BAAAVA010000080">
    <property type="protein sequence ID" value="GAA2943770.1"/>
    <property type="molecule type" value="Genomic_DNA"/>
</dbReference>
<name>A0ABP6JU89_9ACTN</name>
<sequence>MLGACLRLPFGVRGDDGVEREALGRGDQRGVEHGTREAVADEADAEGSASHASYFRNAVAKVQERDTMGG</sequence>
<comment type="caution">
    <text evidence="2">The sequence shown here is derived from an EMBL/GenBank/DDBJ whole genome shotgun (WGS) entry which is preliminary data.</text>
</comment>
<organism evidence="2 3">
    <name type="scientific">Streptomyces erythrogriseus</name>
    <dbReference type="NCBI Taxonomy" id="284027"/>
    <lineage>
        <taxon>Bacteria</taxon>
        <taxon>Bacillati</taxon>
        <taxon>Actinomycetota</taxon>
        <taxon>Actinomycetes</taxon>
        <taxon>Kitasatosporales</taxon>
        <taxon>Streptomycetaceae</taxon>
        <taxon>Streptomyces</taxon>
        <taxon>Streptomyces griseoincarnatus group</taxon>
    </lineage>
</organism>
<reference evidence="3" key="1">
    <citation type="journal article" date="2019" name="Int. J. Syst. Evol. Microbiol.">
        <title>The Global Catalogue of Microorganisms (GCM) 10K type strain sequencing project: providing services to taxonomists for standard genome sequencing and annotation.</title>
        <authorList>
            <consortium name="The Broad Institute Genomics Platform"/>
            <consortium name="The Broad Institute Genome Sequencing Center for Infectious Disease"/>
            <person name="Wu L."/>
            <person name="Ma J."/>
        </authorList>
    </citation>
    <scope>NUCLEOTIDE SEQUENCE [LARGE SCALE GENOMIC DNA]</scope>
    <source>
        <strain evidence="3">JCM 9650</strain>
    </source>
</reference>
<gene>
    <name evidence="2" type="ORF">GCM10010478_51560</name>
</gene>
<protein>
    <submittedName>
        <fullName evidence="2">Uncharacterized protein</fullName>
    </submittedName>
</protein>
<dbReference type="Proteomes" id="UP001501423">
    <property type="component" value="Unassembled WGS sequence"/>
</dbReference>